<proteinExistence type="predicted"/>
<evidence type="ECO:0000313" key="1">
    <source>
        <dbReference type="EMBL" id="AYV80719.1"/>
    </source>
</evidence>
<name>A0A3G5A5F3_9VIRU</name>
<dbReference type="EMBL" id="MK072247">
    <property type="protein sequence ID" value="AYV80719.1"/>
    <property type="molecule type" value="Genomic_DNA"/>
</dbReference>
<protein>
    <recommendedName>
        <fullName evidence="2">Ankyrin repeat protein</fullName>
    </recommendedName>
</protein>
<accession>A0A3G5A5F3</accession>
<gene>
    <name evidence="1" type="ORF">Harvfovirus5_23</name>
</gene>
<dbReference type="SUPFAM" id="SSF140860">
    <property type="entry name" value="Pseudo ankyrin repeat-like"/>
    <property type="match status" value="1"/>
</dbReference>
<organism evidence="1">
    <name type="scientific">Harvfovirus sp</name>
    <dbReference type="NCBI Taxonomy" id="2487768"/>
    <lineage>
        <taxon>Viruses</taxon>
        <taxon>Varidnaviria</taxon>
        <taxon>Bamfordvirae</taxon>
        <taxon>Nucleocytoviricota</taxon>
        <taxon>Megaviricetes</taxon>
        <taxon>Imitervirales</taxon>
        <taxon>Mimiviridae</taxon>
        <taxon>Klosneuvirinae</taxon>
    </lineage>
</organism>
<sequence>MKWEIDKKYFESLYDEDQLKILEIFYKDPNCIILKDSNIFNKEKFDKLIENIRNLNKHVDLSYSGYSFYYIELNYIINHFLTCDDILVESKNIIVCYDFSITYNLVKRSLNQRNKLDNVVLDNCIYYFSWVLSANAWNYREICQETIKLIIDHIEKPTTDLLERVCNGCNNVIIKYVLEKGLKPTVQAFLNCIISSASCIDVNCLFESGWKFKNWSEMYSLLVDSGFTSFQRLCYIDISKAFEVIDRECVLKMYEYGVDVPTLVLENNKADMDCLRAVCKSDNLTLAKKMVKKYKLKFDHQCLENACAMGNRKIIKHLTEKCYVRLTDKCLVNYMKRVKKKKYVQKLFDMKEVMDGQEIG</sequence>
<reference evidence="1" key="1">
    <citation type="submission" date="2018-10" db="EMBL/GenBank/DDBJ databases">
        <title>Hidden diversity of soil giant viruses.</title>
        <authorList>
            <person name="Schulz F."/>
            <person name="Alteio L."/>
            <person name="Goudeau D."/>
            <person name="Ryan E.M."/>
            <person name="Malmstrom R.R."/>
            <person name="Blanchard J."/>
            <person name="Woyke T."/>
        </authorList>
    </citation>
    <scope>NUCLEOTIDE SEQUENCE</scope>
    <source>
        <strain evidence="1">HAV1</strain>
    </source>
</reference>
<evidence type="ECO:0008006" key="2">
    <source>
        <dbReference type="Google" id="ProtNLM"/>
    </source>
</evidence>